<feature type="domain" description="Transposase IS701-like DDE" evidence="2">
    <location>
        <begin position="2"/>
        <end position="64"/>
    </location>
</feature>
<dbReference type="RefSeq" id="WP_344490121.1">
    <property type="nucleotide sequence ID" value="NZ_BAAAQX010000035.1"/>
</dbReference>
<feature type="region of interest" description="Disordered" evidence="1">
    <location>
        <begin position="64"/>
        <end position="83"/>
    </location>
</feature>
<sequence>MRSPVGLTLSPEYRREHGALYGGLDHGRIDVEQLQKVLAGPPLPRWPDGRIVLAVDVSSWLRSDAADDATASPPPSSGESSSG</sequence>
<accession>A0ABP5PS91</accession>
<organism evidence="3 4">
    <name type="scientific">Nonomuraea monospora</name>
    <dbReference type="NCBI Taxonomy" id="568818"/>
    <lineage>
        <taxon>Bacteria</taxon>
        <taxon>Bacillati</taxon>
        <taxon>Actinomycetota</taxon>
        <taxon>Actinomycetes</taxon>
        <taxon>Streptosporangiales</taxon>
        <taxon>Streptosporangiaceae</taxon>
        <taxon>Nonomuraea</taxon>
    </lineage>
</organism>
<name>A0ABP5PS91_9ACTN</name>
<keyword evidence="4" id="KW-1185">Reference proteome</keyword>
<dbReference type="EMBL" id="BAAAQX010000035">
    <property type="protein sequence ID" value="GAA2213807.1"/>
    <property type="molecule type" value="Genomic_DNA"/>
</dbReference>
<dbReference type="Pfam" id="PF13546">
    <property type="entry name" value="DDE_5"/>
    <property type="match status" value="1"/>
</dbReference>
<proteinExistence type="predicted"/>
<dbReference type="Proteomes" id="UP001499843">
    <property type="component" value="Unassembled WGS sequence"/>
</dbReference>
<reference evidence="4" key="1">
    <citation type="journal article" date="2019" name="Int. J. Syst. Evol. Microbiol.">
        <title>The Global Catalogue of Microorganisms (GCM) 10K type strain sequencing project: providing services to taxonomists for standard genome sequencing and annotation.</title>
        <authorList>
            <consortium name="The Broad Institute Genomics Platform"/>
            <consortium name="The Broad Institute Genome Sequencing Center for Infectious Disease"/>
            <person name="Wu L."/>
            <person name="Ma J."/>
        </authorList>
    </citation>
    <scope>NUCLEOTIDE SEQUENCE [LARGE SCALE GENOMIC DNA]</scope>
    <source>
        <strain evidence="4">JCM 16114</strain>
    </source>
</reference>
<evidence type="ECO:0000313" key="4">
    <source>
        <dbReference type="Proteomes" id="UP001499843"/>
    </source>
</evidence>
<dbReference type="InterPro" id="IPR038721">
    <property type="entry name" value="IS701-like_DDE_dom"/>
</dbReference>
<evidence type="ECO:0000313" key="3">
    <source>
        <dbReference type="EMBL" id="GAA2213807.1"/>
    </source>
</evidence>
<evidence type="ECO:0000259" key="2">
    <source>
        <dbReference type="Pfam" id="PF13546"/>
    </source>
</evidence>
<gene>
    <name evidence="3" type="ORF">GCM10009850_092700</name>
</gene>
<protein>
    <recommendedName>
        <fullName evidence="2">Transposase IS701-like DDE domain-containing protein</fullName>
    </recommendedName>
</protein>
<comment type="caution">
    <text evidence="3">The sequence shown here is derived from an EMBL/GenBank/DDBJ whole genome shotgun (WGS) entry which is preliminary data.</text>
</comment>
<evidence type="ECO:0000256" key="1">
    <source>
        <dbReference type="SAM" id="MobiDB-lite"/>
    </source>
</evidence>